<feature type="domain" description="Multidrug resistance protein MdtA-like C-terminal permuted SH3" evidence="6">
    <location>
        <begin position="298"/>
        <end position="360"/>
    </location>
</feature>
<feature type="domain" description="Multidrug resistance protein MdtA-like barrel-sandwich hybrid" evidence="4">
    <location>
        <begin position="67"/>
        <end position="209"/>
    </location>
</feature>
<feature type="domain" description="Multidrug resistance protein MdtA-like alpha-helical hairpin" evidence="3">
    <location>
        <begin position="107"/>
        <end position="177"/>
    </location>
</feature>
<organism evidence="7 8">
    <name type="scientific">Marinobacterium mangrovicola</name>
    <dbReference type="NCBI Taxonomy" id="1476959"/>
    <lineage>
        <taxon>Bacteria</taxon>
        <taxon>Pseudomonadati</taxon>
        <taxon>Pseudomonadota</taxon>
        <taxon>Gammaproteobacteria</taxon>
        <taxon>Oceanospirillales</taxon>
        <taxon>Oceanospirillaceae</taxon>
        <taxon>Marinobacterium</taxon>
    </lineage>
</organism>
<comment type="similarity">
    <text evidence="2">Belongs to the membrane fusion protein (MFP) (TC 8.A.1) family.</text>
</comment>
<dbReference type="Pfam" id="PF25917">
    <property type="entry name" value="BSH_RND"/>
    <property type="match status" value="1"/>
</dbReference>
<evidence type="ECO:0000256" key="1">
    <source>
        <dbReference type="ARBA" id="ARBA00004519"/>
    </source>
</evidence>
<dbReference type="Pfam" id="PF25876">
    <property type="entry name" value="HH_MFP_RND"/>
    <property type="match status" value="1"/>
</dbReference>
<gene>
    <name evidence="7" type="ORF">CLV83_0014</name>
</gene>
<dbReference type="PROSITE" id="PS51257">
    <property type="entry name" value="PROKAR_LIPOPROTEIN"/>
    <property type="match status" value="1"/>
</dbReference>
<dbReference type="Pfam" id="PF25944">
    <property type="entry name" value="Beta-barrel_RND"/>
    <property type="match status" value="1"/>
</dbReference>
<comment type="caution">
    <text evidence="7">The sequence shown here is derived from an EMBL/GenBank/DDBJ whole genome shotgun (WGS) entry which is preliminary data.</text>
</comment>
<evidence type="ECO:0000259" key="5">
    <source>
        <dbReference type="Pfam" id="PF25944"/>
    </source>
</evidence>
<dbReference type="PANTHER" id="PTHR30158:SF3">
    <property type="entry name" value="MULTIDRUG EFFLUX PUMP SUBUNIT ACRA-RELATED"/>
    <property type="match status" value="1"/>
</dbReference>
<name>A0A4R1H7U7_9GAMM</name>
<accession>A0A4R1H7U7</accession>
<dbReference type="RefSeq" id="WP_132285709.1">
    <property type="nucleotide sequence ID" value="NZ_SMFU01000001.1"/>
</dbReference>
<dbReference type="EMBL" id="SMFU01000001">
    <property type="protein sequence ID" value="TCK16463.1"/>
    <property type="molecule type" value="Genomic_DNA"/>
</dbReference>
<dbReference type="Pfam" id="PF25967">
    <property type="entry name" value="RND-MFP_C"/>
    <property type="match status" value="1"/>
</dbReference>
<keyword evidence="8" id="KW-1185">Reference proteome</keyword>
<dbReference type="Gene3D" id="2.40.420.20">
    <property type="match status" value="1"/>
</dbReference>
<dbReference type="Gene3D" id="1.10.287.470">
    <property type="entry name" value="Helix hairpin bin"/>
    <property type="match status" value="1"/>
</dbReference>
<dbReference type="InterPro" id="IPR058625">
    <property type="entry name" value="MdtA-like_BSH"/>
</dbReference>
<proteinExistence type="inferred from homology"/>
<dbReference type="NCBIfam" id="TIGR01730">
    <property type="entry name" value="RND_mfp"/>
    <property type="match status" value="1"/>
</dbReference>
<evidence type="ECO:0000256" key="2">
    <source>
        <dbReference type="ARBA" id="ARBA00009477"/>
    </source>
</evidence>
<evidence type="ECO:0000259" key="6">
    <source>
        <dbReference type="Pfam" id="PF25967"/>
    </source>
</evidence>
<comment type="subcellular location">
    <subcellularLocation>
        <location evidence="1">Cell inner membrane</location>
        <topology evidence="1">Lipid-anchor</topology>
    </subcellularLocation>
</comment>
<dbReference type="GO" id="GO:0046677">
    <property type="term" value="P:response to antibiotic"/>
    <property type="evidence" value="ECO:0007669"/>
    <property type="project" value="TreeGrafter"/>
</dbReference>
<dbReference type="OrthoDB" id="9800613at2"/>
<evidence type="ECO:0000259" key="3">
    <source>
        <dbReference type="Pfam" id="PF25876"/>
    </source>
</evidence>
<dbReference type="InterPro" id="IPR058624">
    <property type="entry name" value="MdtA-like_HH"/>
</dbReference>
<dbReference type="InterPro" id="IPR058627">
    <property type="entry name" value="MdtA-like_C"/>
</dbReference>
<dbReference type="InterPro" id="IPR006143">
    <property type="entry name" value="RND_pump_MFP"/>
</dbReference>
<dbReference type="Proteomes" id="UP000294546">
    <property type="component" value="Unassembled WGS sequence"/>
</dbReference>
<dbReference type="PANTHER" id="PTHR30158">
    <property type="entry name" value="ACRA/E-RELATED COMPONENT OF DRUG EFFLUX TRANSPORTER"/>
    <property type="match status" value="1"/>
</dbReference>
<reference evidence="7 8" key="1">
    <citation type="submission" date="2019-03" db="EMBL/GenBank/DDBJ databases">
        <title>Genomic Encyclopedia of Archaeal and Bacterial Type Strains, Phase II (KMG-II): from individual species to whole genera.</title>
        <authorList>
            <person name="Goeker M."/>
        </authorList>
    </citation>
    <scope>NUCLEOTIDE SEQUENCE [LARGE SCALE GENOMIC DNA]</scope>
    <source>
        <strain evidence="7 8">DSM 27697</strain>
    </source>
</reference>
<dbReference type="AlphaFoldDB" id="A0A4R1H7U7"/>
<dbReference type="Gene3D" id="2.40.30.170">
    <property type="match status" value="1"/>
</dbReference>
<dbReference type="SUPFAM" id="SSF111369">
    <property type="entry name" value="HlyD-like secretion proteins"/>
    <property type="match status" value="1"/>
</dbReference>
<evidence type="ECO:0000313" key="7">
    <source>
        <dbReference type="EMBL" id="TCK16463.1"/>
    </source>
</evidence>
<protein>
    <submittedName>
        <fullName evidence="7">Membrane fusion protein (Multidrug efflux system)</fullName>
    </submittedName>
</protein>
<evidence type="ECO:0000313" key="8">
    <source>
        <dbReference type="Proteomes" id="UP000294546"/>
    </source>
</evidence>
<evidence type="ECO:0000259" key="4">
    <source>
        <dbReference type="Pfam" id="PF25917"/>
    </source>
</evidence>
<dbReference type="InterPro" id="IPR058626">
    <property type="entry name" value="MdtA-like_b-barrel"/>
</dbReference>
<dbReference type="GO" id="GO:0022857">
    <property type="term" value="F:transmembrane transporter activity"/>
    <property type="evidence" value="ECO:0007669"/>
    <property type="project" value="InterPro"/>
</dbReference>
<sequence>MERTFNSSRRWPLVVVSSLLIALAGCQDSSEQQAGAEQPPAQVDVVTLNEQPVDIKDTYAARVSAFRTAEIRPQVEGIILKRTFEEGSEVEAGDLLYQIDPAVYEAELASAKAQLAVAQANAQSSKLLAERYGQLVQSSAVSRQEADDAAAAWKQAQAQIQSAQAAVKSAQINLDYTKITAPISGIISRSNITEGALVSVGQSQALATVRQYSPAYVDIRQPAATALKMKRDSNDRSVHLALEDGTALEEVGTLKFSERSVDEGTGTVNVRAVFENGEGLLLPGMFVRATVVLNHLDNALLAPQEGVIRQPNGSVIAMVVNSENVVESRPIEVEAAIGSNWLIKSGLEAGESIIVAGLQKVQPGDTVSPQERASAQNGDGQ</sequence>
<dbReference type="Gene3D" id="2.40.50.100">
    <property type="match status" value="1"/>
</dbReference>
<dbReference type="FunFam" id="2.40.420.20:FF:000001">
    <property type="entry name" value="Efflux RND transporter periplasmic adaptor subunit"/>
    <property type="match status" value="1"/>
</dbReference>
<feature type="domain" description="Multidrug resistance protein MdtA-like beta-barrel" evidence="5">
    <location>
        <begin position="214"/>
        <end position="291"/>
    </location>
</feature>
<dbReference type="GO" id="GO:0005886">
    <property type="term" value="C:plasma membrane"/>
    <property type="evidence" value="ECO:0007669"/>
    <property type="project" value="UniProtKB-SubCell"/>
</dbReference>